<keyword evidence="6 8" id="KW-0472">Membrane</keyword>
<evidence type="ECO:0000256" key="8">
    <source>
        <dbReference type="RuleBase" id="RU362056"/>
    </source>
</evidence>
<feature type="transmembrane region" description="Helical" evidence="8">
    <location>
        <begin position="127"/>
        <end position="144"/>
    </location>
</feature>
<evidence type="ECO:0000256" key="6">
    <source>
        <dbReference type="ARBA" id="ARBA00023136"/>
    </source>
</evidence>
<dbReference type="EMBL" id="MRZV01000375">
    <property type="protein sequence ID" value="PIK51385.1"/>
    <property type="molecule type" value="Genomic_DNA"/>
</dbReference>
<dbReference type="InterPro" id="IPR004156">
    <property type="entry name" value="OATP"/>
</dbReference>
<gene>
    <name evidence="10" type="ORF">BSL78_11707</name>
</gene>
<evidence type="ECO:0000313" key="11">
    <source>
        <dbReference type="Proteomes" id="UP000230750"/>
    </source>
</evidence>
<feature type="transmembrane region" description="Helical" evidence="8">
    <location>
        <begin position="683"/>
        <end position="705"/>
    </location>
</feature>
<dbReference type="GO" id="GO:0043252">
    <property type="term" value="P:sodium-independent organic anion transport"/>
    <property type="evidence" value="ECO:0007669"/>
    <property type="project" value="TreeGrafter"/>
</dbReference>
<dbReference type="NCBIfam" id="TIGR00805">
    <property type="entry name" value="oat"/>
    <property type="match status" value="1"/>
</dbReference>
<comment type="caution">
    <text evidence="10">The sequence shown here is derived from an EMBL/GenBank/DDBJ whole genome shotgun (WGS) entry which is preliminary data.</text>
</comment>
<dbReference type="InterPro" id="IPR036058">
    <property type="entry name" value="Kazal_dom_sf"/>
</dbReference>
<dbReference type="SUPFAM" id="SSF100895">
    <property type="entry name" value="Kazal-type serine protease inhibitors"/>
    <property type="match status" value="1"/>
</dbReference>
<dbReference type="PROSITE" id="PS00282">
    <property type="entry name" value="KAZAL_1"/>
    <property type="match status" value="1"/>
</dbReference>
<dbReference type="Proteomes" id="UP000230750">
    <property type="component" value="Unassembled WGS sequence"/>
</dbReference>
<dbReference type="Gene3D" id="1.20.1250.20">
    <property type="entry name" value="MFS general substrate transporter like domains"/>
    <property type="match status" value="1"/>
</dbReference>
<name>A0A2G8KTV1_STIJA</name>
<evidence type="ECO:0000256" key="4">
    <source>
        <dbReference type="ARBA" id="ARBA00022692"/>
    </source>
</evidence>
<evidence type="ECO:0000256" key="3">
    <source>
        <dbReference type="ARBA" id="ARBA00022475"/>
    </source>
</evidence>
<evidence type="ECO:0000256" key="1">
    <source>
        <dbReference type="ARBA" id="ARBA00004651"/>
    </source>
</evidence>
<keyword evidence="8" id="KW-0406">Ion transport</keyword>
<evidence type="ECO:0000256" key="2">
    <source>
        <dbReference type="ARBA" id="ARBA00009657"/>
    </source>
</evidence>
<dbReference type="GO" id="GO:0015347">
    <property type="term" value="F:sodium-independent organic anion transmembrane transporter activity"/>
    <property type="evidence" value="ECO:0007669"/>
    <property type="project" value="TreeGrafter"/>
</dbReference>
<dbReference type="PROSITE" id="PS51465">
    <property type="entry name" value="KAZAL_2"/>
    <property type="match status" value="1"/>
</dbReference>
<feature type="transmembrane region" description="Helical" evidence="8">
    <location>
        <begin position="470"/>
        <end position="489"/>
    </location>
</feature>
<evidence type="ECO:0000256" key="5">
    <source>
        <dbReference type="ARBA" id="ARBA00022989"/>
    </source>
</evidence>
<sequence>MATMEGLENNGYHVNELKTEDVKEVTNDINLQERTGEGEFSSTESKMAAGVVNENDDNDDDDNPDCGWFNIRPKLIQCFNGPAGYIFIISLFSIAQSTTVNGLVYVVTTTLEKRFNLKSARSGSISSMYDLATLSVIIFVTYFGERAHKPIWLGIGALVFSSGSFFFTLPHFLTENYEYGTASNEEVCIAPNTTSAPECSAEGDDENLSRYYFFFLAAQLLHGLGAAPLYTLGQAYVYDNCKARYAAVYIAIFQVAGNFAPAIGYIGGGLLLTTWTDMKVRDTIEIDPSNPLWVGNWWLGFMFTGGLALLTSVPLMAFPKRLPETVATKGYLIVMVFNFLRRLYNKKLTFSYLHRAKKIELDRKKTAQKGSKFRPSGTSFVNKIGDLPRAVFNILKNIPCLCIYVGIGAEFFIVSSISVFGPKFIEAQFGLSAGEAAIFAGVVVIPSALGGVLLGGFLVKWFNWAFRGTIRFVVSALVLSWLMMLILLVNCPNIAFAGVTVQYGNPSQVIPIGDFNLSASCNINCDCGTDYDPICGTDDIMYYTACHAGCNVVDDTGDQKVYTNCGCIPPVSGSSDPGGSAVQGKCEHGCKYQSVFFAFIFFILLLTFVIVAPSVTSILSVVDENQRSLSLGLQSLFYRLLGTVPGPIIFGKLIDNACMIWEYECDGQQTCWLYDNGQFARSLFLVLFIGRAVSISSFCGSLFFYKPISEAESVDEKGPVAVIATDTPEVTKQETMEKGTQTA</sequence>
<dbReference type="SUPFAM" id="SSF103473">
    <property type="entry name" value="MFS general substrate transporter"/>
    <property type="match status" value="1"/>
</dbReference>
<dbReference type="InterPro" id="IPR036259">
    <property type="entry name" value="MFS_trans_sf"/>
</dbReference>
<feature type="transmembrane region" description="Helical" evidence="8">
    <location>
        <begin position="84"/>
        <end position="107"/>
    </location>
</feature>
<feature type="domain" description="Kazal-like" evidence="9">
    <location>
        <begin position="515"/>
        <end position="566"/>
    </location>
</feature>
<comment type="similarity">
    <text evidence="2 8">Belongs to the organo anion transporter (TC 2.A.60) family.</text>
</comment>
<feature type="transmembrane region" description="Helical" evidence="8">
    <location>
        <begin position="211"/>
        <end position="233"/>
    </location>
</feature>
<feature type="transmembrane region" description="Helical" evidence="8">
    <location>
        <begin position="401"/>
        <end position="425"/>
    </location>
</feature>
<feature type="transmembrane region" description="Helical" evidence="8">
    <location>
        <begin position="297"/>
        <end position="318"/>
    </location>
</feature>
<reference evidence="10 11" key="1">
    <citation type="journal article" date="2017" name="PLoS Biol.">
        <title>The sea cucumber genome provides insights into morphological evolution and visceral regeneration.</title>
        <authorList>
            <person name="Zhang X."/>
            <person name="Sun L."/>
            <person name="Yuan J."/>
            <person name="Sun Y."/>
            <person name="Gao Y."/>
            <person name="Zhang L."/>
            <person name="Li S."/>
            <person name="Dai H."/>
            <person name="Hamel J.F."/>
            <person name="Liu C."/>
            <person name="Yu Y."/>
            <person name="Liu S."/>
            <person name="Lin W."/>
            <person name="Guo K."/>
            <person name="Jin S."/>
            <person name="Xu P."/>
            <person name="Storey K.B."/>
            <person name="Huan P."/>
            <person name="Zhang T."/>
            <person name="Zhou Y."/>
            <person name="Zhang J."/>
            <person name="Lin C."/>
            <person name="Li X."/>
            <person name="Xing L."/>
            <person name="Huo D."/>
            <person name="Sun M."/>
            <person name="Wang L."/>
            <person name="Mercier A."/>
            <person name="Li F."/>
            <person name="Yang H."/>
            <person name="Xiang J."/>
        </authorList>
    </citation>
    <scope>NUCLEOTIDE SEQUENCE [LARGE SCALE GENOMIC DNA]</scope>
    <source>
        <strain evidence="10">Shaxun</strain>
        <tissue evidence="10">Muscle</tissue>
    </source>
</reference>
<feature type="transmembrane region" description="Helical" evidence="8">
    <location>
        <begin position="151"/>
        <end position="173"/>
    </location>
</feature>
<dbReference type="GO" id="GO:0016323">
    <property type="term" value="C:basolateral plasma membrane"/>
    <property type="evidence" value="ECO:0007669"/>
    <property type="project" value="TreeGrafter"/>
</dbReference>
<keyword evidence="7" id="KW-1015">Disulfide bond</keyword>
<feature type="transmembrane region" description="Helical" evidence="8">
    <location>
        <begin position="636"/>
        <end position="654"/>
    </location>
</feature>
<keyword evidence="5 8" id="KW-1133">Transmembrane helix</keyword>
<evidence type="ECO:0000256" key="7">
    <source>
        <dbReference type="ARBA" id="ARBA00023157"/>
    </source>
</evidence>
<feature type="transmembrane region" description="Helical" evidence="8">
    <location>
        <begin position="595"/>
        <end position="615"/>
    </location>
</feature>
<keyword evidence="8" id="KW-0813">Transport</keyword>
<dbReference type="PANTHER" id="PTHR11388:SF100">
    <property type="entry name" value="SOLUTE CARRIER ORGANIC ANION TRANSPORTER FAMILY MEMBER 4A1"/>
    <property type="match status" value="1"/>
</dbReference>
<dbReference type="AlphaFoldDB" id="A0A2G8KTV1"/>
<dbReference type="OrthoDB" id="5062115at2759"/>
<evidence type="ECO:0000259" key="9">
    <source>
        <dbReference type="PROSITE" id="PS51465"/>
    </source>
</evidence>
<keyword evidence="11" id="KW-1185">Reference proteome</keyword>
<organism evidence="10 11">
    <name type="scientific">Stichopus japonicus</name>
    <name type="common">Sea cucumber</name>
    <dbReference type="NCBI Taxonomy" id="307972"/>
    <lineage>
        <taxon>Eukaryota</taxon>
        <taxon>Metazoa</taxon>
        <taxon>Echinodermata</taxon>
        <taxon>Eleutherozoa</taxon>
        <taxon>Echinozoa</taxon>
        <taxon>Holothuroidea</taxon>
        <taxon>Aspidochirotacea</taxon>
        <taxon>Aspidochirotida</taxon>
        <taxon>Stichopodidae</taxon>
        <taxon>Apostichopus</taxon>
    </lineage>
</organism>
<dbReference type="Pfam" id="PF03137">
    <property type="entry name" value="OATP"/>
    <property type="match status" value="1"/>
</dbReference>
<evidence type="ECO:0000313" key="10">
    <source>
        <dbReference type="EMBL" id="PIK51385.1"/>
    </source>
</evidence>
<keyword evidence="3" id="KW-1003">Cell membrane</keyword>
<dbReference type="InterPro" id="IPR002350">
    <property type="entry name" value="Kazal_dom"/>
</dbReference>
<proteinExistence type="inferred from homology"/>
<comment type="subcellular location">
    <subcellularLocation>
        <location evidence="1 8">Cell membrane</location>
        <topology evidence="1 8">Multi-pass membrane protein</topology>
    </subcellularLocation>
</comment>
<dbReference type="PANTHER" id="PTHR11388">
    <property type="entry name" value="ORGANIC ANION TRANSPORTER"/>
    <property type="match status" value="1"/>
</dbReference>
<dbReference type="GO" id="GO:0006811">
    <property type="term" value="P:monoatomic ion transport"/>
    <property type="evidence" value="ECO:0007669"/>
    <property type="project" value="UniProtKB-KW"/>
</dbReference>
<feature type="transmembrane region" description="Helical" evidence="8">
    <location>
        <begin position="437"/>
        <end position="458"/>
    </location>
</feature>
<keyword evidence="4 8" id="KW-0812">Transmembrane</keyword>
<protein>
    <recommendedName>
        <fullName evidence="8">Solute carrier organic anion transporter family member</fullName>
    </recommendedName>
</protein>
<accession>A0A2G8KTV1</accession>
<feature type="transmembrane region" description="Helical" evidence="8">
    <location>
        <begin position="245"/>
        <end position="266"/>
    </location>
</feature>